<comment type="caution">
    <text evidence="2">The sequence shown here is derived from an EMBL/GenBank/DDBJ whole genome shotgun (WGS) entry which is preliminary data.</text>
</comment>
<evidence type="ECO:0000313" key="3">
    <source>
        <dbReference type="Proteomes" id="UP000544331"/>
    </source>
</evidence>
<reference evidence="2 3" key="1">
    <citation type="submission" date="2020-05" db="EMBL/GenBank/DDBJ databases">
        <title>Identification and distribution of gene clusters putatively required for synthesis of sphingolipid metabolism inhibitors in phylogenetically diverse species of the filamentous fungus Fusarium.</title>
        <authorList>
            <person name="Kim H.-S."/>
            <person name="Busman M."/>
            <person name="Brown D.W."/>
            <person name="Divon H."/>
            <person name="Uhlig S."/>
            <person name="Proctor R.H."/>
        </authorList>
    </citation>
    <scope>NUCLEOTIDE SEQUENCE [LARGE SCALE GENOMIC DNA]</scope>
    <source>
        <strain evidence="2 3">NRRL 66235</strain>
    </source>
</reference>
<evidence type="ECO:0000256" key="1">
    <source>
        <dbReference type="SAM" id="MobiDB-lite"/>
    </source>
</evidence>
<dbReference type="Proteomes" id="UP000544331">
    <property type="component" value="Unassembled WGS sequence"/>
</dbReference>
<protein>
    <submittedName>
        <fullName evidence="2">Integral membrane protein PTH11</fullName>
    </submittedName>
</protein>
<name>A0A8H6D327_9HYPO</name>
<sequence>PLVEALMGRRAFGSSPRDRNSNSSGQRRLDIELSDRRKMRSDNRANMTDMKYLGSGAAELDSQESILRHDDTKAVDTHSADAQSINGTPEGEVPR</sequence>
<feature type="region of interest" description="Disordered" evidence="1">
    <location>
        <begin position="63"/>
        <end position="95"/>
    </location>
</feature>
<feature type="compositionally biased region" description="Basic and acidic residues" evidence="1">
    <location>
        <begin position="27"/>
        <end position="43"/>
    </location>
</feature>
<proteinExistence type="predicted"/>
<dbReference type="EMBL" id="JAAOAN010000660">
    <property type="protein sequence ID" value="KAF5701744.1"/>
    <property type="molecule type" value="Genomic_DNA"/>
</dbReference>
<accession>A0A8H6D327</accession>
<keyword evidence="3" id="KW-1185">Reference proteome</keyword>
<organism evidence="2 3">
    <name type="scientific">Fusarium mundagurra</name>
    <dbReference type="NCBI Taxonomy" id="1567541"/>
    <lineage>
        <taxon>Eukaryota</taxon>
        <taxon>Fungi</taxon>
        <taxon>Dikarya</taxon>
        <taxon>Ascomycota</taxon>
        <taxon>Pezizomycotina</taxon>
        <taxon>Sordariomycetes</taxon>
        <taxon>Hypocreomycetidae</taxon>
        <taxon>Hypocreales</taxon>
        <taxon>Nectriaceae</taxon>
        <taxon>Fusarium</taxon>
        <taxon>Fusarium fujikuroi species complex</taxon>
    </lineage>
</organism>
<dbReference type="OrthoDB" id="5429740at2759"/>
<feature type="non-terminal residue" evidence="2">
    <location>
        <position position="1"/>
    </location>
</feature>
<feature type="compositionally biased region" description="Basic and acidic residues" evidence="1">
    <location>
        <begin position="66"/>
        <end position="79"/>
    </location>
</feature>
<evidence type="ECO:0000313" key="2">
    <source>
        <dbReference type="EMBL" id="KAF5701744.1"/>
    </source>
</evidence>
<dbReference type="AlphaFoldDB" id="A0A8H6D327"/>
<gene>
    <name evidence="2" type="ORF">FMUND_13767</name>
</gene>
<feature type="region of interest" description="Disordered" evidence="1">
    <location>
        <begin position="1"/>
        <end position="51"/>
    </location>
</feature>